<name>A0A2Z7CVR6_9LAMI</name>
<evidence type="ECO:0000313" key="2">
    <source>
        <dbReference type="Proteomes" id="UP000250235"/>
    </source>
</evidence>
<proteinExistence type="predicted"/>
<dbReference type="Proteomes" id="UP000250235">
    <property type="component" value="Unassembled WGS sequence"/>
</dbReference>
<protein>
    <submittedName>
        <fullName evidence="1">Uncharacterized protein</fullName>
    </submittedName>
</protein>
<gene>
    <name evidence="1" type="ORF">F511_19722</name>
</gene>
<reference evidence="1 2" key="1">
    <citation type="journal article" date="2015" name="Proc. Natl. Acad. Sci. U.S.A.">
        <title>The resurrection genome of Boea hygrometrica: A blueprint for survival of dehydration.</title>
        <authorList>
            <person name="Xiao L."/>
            <person name="Yang G."/>
            <person name="Zhang L."/>
            <person name="Yang X."/>
            <person name="Zhao S."/>
            <person name="Ji Z."/>
            <person name="Zhou Q."/>
            <person name="Hu M."/>
            <person name="Wang Y."/>
            <person name="Chen M."/>
            <person name="Xu Y."/>
            <person name="Jin H."/>
            <person name="Xiao X."/>
            <person name="Hu G."/>
            <person name="Bao F."/>
            <person name="Hu Y."/>
            <person name="Wan P."/>
            <person name="Li L."/>
            <person name="Deng X."/>
            <person name="Kuang T."/>
            <person name="Xiang C."/>
            <person name="Zhu J.K."/>
            <person name="Oliver M.J."/>
            <person name="He Y."/>
        </authorList>
    </citation>
    <scope>NUCLEOTIDE SEQUENCE [LARGE SCALE GENOMIC DNA]</scope>
    <source>
        <strain evidence="2">cv. XS01</strain>
    </source>
</reference>
<evidence type="ECO:0000313" key="1">
    <source>
        <dbReference type="EMBL" id="KZV51172.1"/>
    </source>
</evidence>
<dbReference type="AlphaFoldDB" id="A0A2Z7CVR6"/>
<accession>A0A2Z7CVR6</accession>
<organism evidence="1 2">
    <name type="scientific">Dorcoceras hygrometricum</name>
    <dbReference type="NCBI Taxonomy" id="472368"/>
    <lineage>
        <taxon>Eukaryota</taxon>
        <taxon>Viridiplantae</taxon>
        <taxon>Streptophyta</taxon>
        <taxon>Embryophyta</taxon>
        <taxon>Tracheophyta</taxon>
        <taxon>Spermatophyta</taxon>
        <taxon>Magnoliopsida</taxon>
        <taxon>eudicotyledons</taxon>
        <taxon>Gunneridae</taxon>
        <taxon>Pentapetalae</taxon>
        <taxon>asterids</taxon>
        <taxon>lamiids</taxon>
        <taxon>Lamiales</taxon>
        <taxon>Gesneriaceae</taxon>
        <taxon>Didymocarpoideae</taxon>
        <taxon>Trichosporeae</taxon>
        <taxon>Loxocarpinae</taxon>
        <taxon>Dorcoceras</taxon>
    </lineage>
</organism>
<keyword evidence="2" id="KW-1185">Reference proteome</keyword>
<sequence length="236" mass="27078">MSLFDLQDVCRVIGSLATLDLTMVVDLIGIYVLKGPYCTLTMTNWFLQALSVIPRGSWGDVARRFTMIRWGYNITQLSYPRPSTSRPLSTSTSRPPLSALRHLAPPPAAVRFLRGWTCFDHVDEELPDRTQWKIEWLIAAPAREPPARRNCKWTNHPPTSIQFTATEGYESDSPHPLAALNRDYATQHSITREGSNRVTYHGYQRNHWLNMLCRCSNMLNMMHVRVMPENTTKAFE</sequence>
<dbReference type="EMBL" id="KQ991962">
    <property type="protein sequence ID" value="KZV51172.1"/>
    <property type="molecule type" value="Genomic_DNA"/>
</dbReference>